<dbReference type="AlphaFoldDB" id="A0A816XMS4"/>
<evidence type="ECO:0000256" key="3">
    <source>
        <dbReference type="ARBA" id="ARBA00023002"/>
    </source>
</evidence>
<keyword evidence="1" id="KW-0285">Flavoprotein</keyword>
<dbReference type="GO" id="GO:0071949">
    <property type="term" value="F:FAD binding"/>
    <property type="evidence" value="ECO:0007669"/>
    <property type="project" value="InterPro"/>
</dbReference>
<dbReference type="GO" id="GO:0004497">
    <property type="term" value="F:monooxygenase activity"/>
    <property type="evidence" value="ECO:0007669"/>
    <property type="project" value="UniProtKB-KW"/>
</dbReference>
<dbReference type="PANTHER" id="PTHR46972:SF1">
    <property type="entry name" value="FAD DEPENDENT OXIDOREDUCTASE DOMAIN-CONTAINING PROTEIN"/>
    <property type="match status" value="1"/>
</dbReference>
<proteinExistence type="predicted"/>
<dbReference type="Proteomes" id="UP000663824">
    <property type="component" value="Unassembled WGS sequence"/>
</dbReference>
<dbReference type="SUPFAM" id="SSF51905">
    <property type="entry name" value="FAD/NAD(P)-binding domain"/>
    <property type="match status" value="1"/>
</dbReference>
<gene>
    <name evidence="6" type="ORF">MBJ925_LOCUS30815</name>
</gene>
<dbReference type="Gene3D" id="3.50.50.60">
    <property type="entry name" value="FAD/NAD(P)-binding domain"/>
    <property type="match status" value="1"/>
</dbReference>
<dbReference type="PANTHER" id="PTHR46972">
    <property type="entry name" value="MONOOXYGENASE ASQM-RELATED"/>
    <property type="match status" value="1"/>
</dbReference>
<dbReference type="InterPro" id="IPR002938">
    <property type="entry name" value="FAD-bd"/>
</dbReference>
<sequence>MKIVIVGGGLGGFAVGIGLLQHGYTDVTVYERDTGMDSRRQGYGLTILQGITALKRLEVFQQVHSLDTPSRSHYIFDKYGSMIGFFGTVFWPEQDNQPKARKKHNLHIERQELRRILMNRYISLHPLGSQGIQWDYRIIQIDRVLRKVSFAKDHTIDRVLRKVSFAKDHTVNDVDLVIGADGINGLVRSFKYDPLVDTPLNYLGILVVLGITGNIDHFLIKDRVFQTMDGCFRLFAMPFSKSKPEQSIMWQLSFPTTLTLATELSQDSEALKQMLLKKCSDWHSPIPEMIERTQPDLLMGIPAFDRDLVPMSDPKLNGIQIVLVGDAAHPMSPFKGQGANQALLDAVELADIIAQNSQDLHSSISQYEDRMLQRVYTKVMQSRERVTSFHRPEALSTQNFQYRGVNEELIERLNSLKINAHWNDPIVSIEQAIIDKLNGK</sequence>
<evidence type="ECO:0000256" key="4">
    <source>
        <dbReference type="ARBA" id="ARBA00023033"/>
    </source>
</evidence>
<dbReference type="EMBL" id="CAJNRE010016752">
    <property type="protein sequence ID" value="CAF2148446.1"/>
    <property type="molecule type" value="Genomic_DNA"/>
</dbReference>
<organism evidence="6 7">
    <name type="scientific">Rotaria magnacalcarata</name>
    <dbReference type="NCBI Taxonomy" id="392030"/>
    <lineage>
        <taxon>Eukaryota</taxon>
        <taxon>Metazoa</taxon>
        <taxon>Spiralia</taxon>
        <taxon>Gnathifera</taxon>
        <taxon>Rotifera</taxon>
        <taxon>Eurotatoria</taxon>
        <taxon>Bdelloidea</taxon>
        <taxon>Philodinida</taxon>
        <taxon>Philodinidae</taxon>
        <taxon>Rotaria</taxon>
    </lineage>
</organism>
<protein>
    <recommendedName>
        <fullName evidence="5">FAD-binding domain-containing protein</fullName>
    </recommendedName>
</protein>
<dbReference type="InterPro" id="IPR036188">
    <property type="entry name" value="FAD/NAD-bd_sf"/>
</dbReference>
<evidence type="ECO:0000259" key="5">
    <source>
        <dbReference type="Pfam" id="PF01494"/>
    </source>
</evidence>
<dbReference type="Pfam" id="PF01494">
    <property type="entry name" value="FAD_binding_3"/>
    <property type="match status" value="1"/>
</dbReference>
<name>A0A816XMS4_9BILA</name>
<keyword evidence="3" id="KW-0560">Oxidoreductase</keyword>
<evidence type="ECO:0000313" key="6">
    <source>
        <dbReference type="EMBL" id="CAF2148446.1"/>
    </source>
</evidence>
<reference evidence="6" key="1">
    <citation type="submission" date="2021-02" db="EMBL/GenBank/DDBJ databases">
        <authorList>
            <person name="Nowell W R."/>
        </authorList>
    </citation>
    <scope>NUCLEOTIDE SEQUENCE</scope>
</reference>
<dbReference type="PRINTS" id="PR00420">
    <property type="entry name" value="RNGMNOXGNASE"/>
</dbReference>
<accession>A0A816XMS4</accession>
<comment type="caution">
    <text evidence="6">The sequence shown here is derived from an EMBL/GenBank/DDBJ whole genome shotgun (WGS) entry which is preliminary data.</text>
</comment>
<evidence type="ECO:0000256" key="2">
    <source>
        <dbReference type="ARBA" id="ARBA00022827"/>
    </source>
</evidence>
<feature type="domain" description="FAD-binding" evidence="5">
    <location>
        <begin position="320"/>
        <end position="372"/>
    </location>
</feature>
<evidence type="ECO:0000313" key="7">
    <source>
        <dbReference type="Proteomes" id="UP000663824"/>
    </source>
</evidence>
<keyword evidence="4" id="KW-0503">Monooxygenase</keyword>
<keyword evidence="2" id="KW-0274">FAD</keyword>
<evidence type="ECO:0000256" key="1">
    <source>
        <dbReference type="ARBA" id="ARBA00022630"/>
    </source>
</evidence>